<dbReference type="Proteomes" id="UP000079169">
    <property type="component" value="Unplaced"/>
</dbReference>
<keyword evidence="1" id="KW-1185">Reference proteome</keyword>
<proteinExistence type="predicted"/>
<evidence type="ECO:0000313" key="2">
    <source>
        <dbReference type="RefSeq" id="XP_026684370.1"/>
    </source>
</evidence>
<protein>
    <submittedName>
        <fullName evidence="2">Uncharacterized protein LOC113470267</fullName>
    </submittedName>
</protein>
<sequence length="117" mass="13576">MEVHGHGGGAPRMGPGIAMMFPLHHGAGVAQNGRGPWRACEATRMIQLKRAFYHLVHEINRTPTGLRRKRLKCIPLSKYWAALYRENTRQSYRQPDRIYTFLYVYEYKISGGVYFTF</sequence>
<name>A0A3Q0JCC0_DIACI</name>
<dbReference type="AlphaFoldDB" id="A0A3Q0JCC0"/>
<evidence type="ECO:0000313" key="1">
    <source>
        <dbReference type="Proteomes" id="UP000079169"/>
    </source>
</evidence>
<accession>A0A3Q0JCC0</accession>
<dbReference type="RefSeq" id="XP_026684370.1">
    <property type="nucleotide sequence ID" value="XM_026828569.1"/>
</dbReference>
<gene>
    <name evidence="2" type="primary">LOC113470267</name>
</gene>
<dbReference type="KEGG" id="dci:113470267"/>
<organism evidence="1 2">
    <name type="scientific">Diaphorina citri</name>
    <name type="common">Asian citrus psyllid</name>
    <dbReference type="NCBI Taxonomy" id="121845"/>
    <lineage>
        <taxon>Eukaryota</taxon>
        <taxon>Metazoa</taxon>
        <taxon>Ecdysozoa</taxon>
        <taxon>Arthropoda</taxon>
        <taxon>Hexapoda</taxon>
        <taxon>Insecta</taxon>
        <taxon>Pterygota</taxon>
        <taxon>Neoptera</taxon>
        <taxon>Paraneoptera</taxon>
        <taxon>Hemiptera</taxon>
        <taxon>Sternorrhyncha</taxon>
        <taxon>Psylloidea</taxon>
        <taxon>Psyllidae</taxon>
        <taxon>Diaphorininae</taxon>
        <taxon>Diaphorina</taxon>
    </lineage>
</organism>
<reference evidence="2" key="1">
    <citation type="submission" date="2025-08" db="UniProtKB">
        <authorList>
            <consortium name="RefSeq"/>
        </authorList>
    </citation>
    <scope>IDENTIFICATION</scope>
</reference>
<dbReference type="GeneID" id="113470267"/>
<dbReference type="PaxDb" id="121845-A0A3Q0JCC0"/>